<dbReference type="Proteomes" id="UP001353858">
    <property type="component" value="Unassembled WGS sequence"/>
</dbReference>
<dbReference type="Pfam" id="PF01395">
    <property type="entry name" value="PBP_GOBP"/>
    <property type="match status" value="1"/>
</dbReference>
<dbReference type="InterPro" id="IPR006170">
    <property type="entry name" value="PBP/GOBP"/>
</dbReference>
<dbReference type="InterPro" id="IPR036728">
    <property type="entry name" value="PBP_GOBP_sf"/>
</dbReference>
<organism evidence="3 4">
    <name type="scientific">Aquatica leii</name>
    <dbReference type="NCBI Taxonomy" id="1421715"/>
    <lineage>
        <taxon>Eukaryota</taxon>
        <taxon>Metazoa</taxon>
        <taxon>Ecdysozoa</taxon>
        <taxon>Arthropoda</taxon>
        <taxon>Hexapoda</taxon>
        <taxon>Insecta</taxon>
        <taxon>Pterygota</taxon>
        <taxon>Neoptera</taxon>
        <taxon>Endopterygota</taxon>
        <taxon>Coleoptera</taxon>
        <taxon>Polyphaga</taxon>
        <taxon>Elateriformia</taxon>
        <taxon>Elateroidea</taxon>
        <taxon>Lampyridae</taxon>
        <taxon>Luciolinae</taxon>
        <taxon>Aquatica</taxon>
    </lineage>
</organism>
<keyword evidence="1 2" id="KW-0732">Signal</keyword>
<dbReference type="PANTHER" id="PTHR11857">
    <property type="entry name" value="ODORANT BINDING PROTEIN-RELATED"/>
    <property type="match status" value="1"/>
</dbReference>
<dbReference type="EMBL" id="JARPUR010000004">
    <property type="protein sequence ID" value="KAK4878764.1"/>
    <property type="molecule type" value="Genomic_DNA"/>
</dbReference>
<dbReference type="SMART" id="SM00708">
    <property type="entry name" value="PhBP"/>
    <property type="match status" value="1"/>
</dbReference>
<name>A0AAN7PVT4_9COLE</name>
<dbReference type="GO" id="GO:0007608">
    <property type="term" value="P:sensory perception of smell"/>
    <property type="evidence" value="ECO:0007669"/>
    <property type="project" value="TreeGrafter"/>
</dbReference>
<dbReference type="CDD" id="cd23992">
    <property type="entry name" value="PBP_GOBP"/>
    <property type="match status" value="1"/>
</dbReference>
<dbReference type="PANTHER" id="PTHR11857:SF48">
    <property type="entry name" value="GENERAL ODORANT-BINDING PROTEIN 57C-RELATED"/>
    <property type="match status" value="1"/>
</dbReference>
<evidence type="ECO:0000313" key="4">
    <source>
        <dbReference type="Proteomes" id="UP001353858"/>
    </source>
</evidence>
<evidence type="ECO:0000256" key="2">
    <source>
        <dbReference type="SAM" id="SignalP"/>
    </source>
</evidence>
<feature type="chain" id="PRO_5043020991" evidence="2">
    <location>
        <begin position="19"/>
        <end position="143"/>
    </location>
</feature>
<gene>
    <name evidence="3" type="ORF">RN001_011270</name>
</gene>
<protein>
    <submittedName>
        <fullName evidence="3">Uncharacterized protein</fullName>
    </submittedName>
</protein>
<sequence>METMHVFVFLALIMQCLGDFLTDLKHLRSCNESSPISLEVLNGVLINQKLPKDESGNFQCFLFCLFTKYKWMDEDGGFLVHEIKTVLEEVKVANLKQILYKCTAVDSFNGCKRAFAFTKCFWGFIGAQKEDVDDELLYQVIEA</sequence>
<reference evidence="4" key="1">
    <citation type="submission" date="2023-01" db="EMBL/GenBank/DDBJ databases">
        <title>Key to firefly adult light organ development and bioluminescence: homeobox transcription factors regulate luciferase expression and transportation to peroxisome.</title>
        <authorList>
            <person name="Fu X."/>
        </authorList>
    </citation>
    <scope>NUCLEOTIDE SEQUENCE [LARGE SCALE GENOMIC DNA]</scope>
</reference>
<keyword evidence="4" id="KW-1185">Reference proteome</keyword>
<feature type="signal peptide" evidence="2">
    <location>
        <begin position="1"/>
        <end position="18"/>
    </location>
</feature>
<evidence type="ECO:0000256" key="1">
    <source>
        <dbReference type="ARBA" id="ARBA00022729"/>
    </source>
</evidence>
<comment type="caution">
    <text evidence="3">The sequence shown here is derived from an EMBL/GenBank/DDBJ whole genome shotgun (WGS) entry which is preliminary data.</text>
</comment>
<dbReference type="Gene3D" id="1.10.238.20">
    <property type="entry name" value="Pheromone/general odorant binding protein domain"/>
    <property type="match status" value="1"/>
</dbReference>
<accession>A0AAN7PVT4</accession>
<proteinExistence type="predicted"/>
<dbReference type="AlphaFoldDB" id="A0AAN7PVT4"/>
<dbReference type="GO" id="GO:0005615">
    <property type="term" value="C:extracellular space"/>
    <property type="evidence" value="ECO:0007669"/>
    <property type="project" value="TreeGrafter"/>
</dbReference>
<evidence type="ECO:0000313" key="3">
    <source>
        <dbReference type="EMBL" id="KAK4878764.1"/>
    </source>
</evidence>
<dbReference type="SUPFAM" id="SSF47565">
    <property type="entry name" value="Insect pheromone/odorant-binding proteins"/>
    <property type="match status" value="1"/>
</dbReference>
<dbReference type="GO" id="GO:0005549">
    <property type="term" value="F:odorant binding"/>
    <property type="evidence" value="ECO:0007669"/>
    <property type="project" value="InterPro"/>
</dbReference>